<dbReference type="Pfam" id="PF12443">
    <property type="entry name" value="AKNA"/>
    <property type="match status" value="1"/>
</dbReference>
<feature type="region of interest" description="Disordered" evidence="2">
    <location>
        <begin position="1311"/>
        <end position="1333"/>
    </location>
</feature>
<feature type="compositionally biased region" description="Acidic residues" evidence="2">
    <location>
        <begin position="1155"/>
        <end position="1171"/>
    </location>
</feature>
<feature type="region of interest" description="Disordered" evidence="2">
    <location>
        <begin position="434"/>
        <end position="453"/>
    </location>
</feature>
<feature type="region of interest" description="Disordered" evidence="2">
    <location>
        <begin position="884"/>
        <end position="1084"/>
    </location>
</feature>
<feature type="compositionally biased region" description="Polar residues" evidence="2">
    <location>
        <begin position="956"/>
        <end position="965"/>
    </location>
</feature>
<feature type="compositionally biased region" description="Basic and acidic residues" evidence="2">
    <location>
        <begin position="886"/>
        <end position="895"/>
    </location>
</feature>
<feature type="coiled-coil region" evidence="1">
    <location>
        <begin position="1085"/>
        <end position="1112"/>
    </location>
</feature>
<feature type="domain" description="AKNA" evidence="3">
    <location>
        <begin position="655"/>
        <end position="707"/>
    </location>
</feature>
<proteinExistence type="predicted"/>
<dbReference type="InterPro" id="IPR052655">
    <property type="entry name" value="AKNA_Centrosome-Trans_reg"/>
</dbReference>
<evidence type="ECO:0000313" key="5">
    <source>
        <dbReference type="Proteomes" id="UP000829720"/>
    </source>
</evidence>
<reference evidence="4" key="1">
    <citation type="submission" date="2021-01" db="EMBL/GenBank/DDBJ databases">
        <authorList>
            <person name="Zahm M."/>
            <person name="Roques C."/>
            <person name="Cabau C."/>
            <person name="Klopp C."/>
            <person name="Donnadieu C."/>
            <person name="Jouanno E."/>
            <person name="Lampietro C."/>
            <person name="Louis A."/>
            <person name="Herpin A."/>
            <person name="Echchiki A."/>
            <person name="Berthelot C."/>
            <person name="Parey E."/>
            <person name="Roest-Crollius H."/>
            <person name="Braasch I."/>
            <person name="Postlethwait J."/>
            <person name="Bobe J."/>
            <person name="Montfort J."/>
            <person name="Bouchez O."/>
            <person name="Begum T."/>
            <person name="Mejri S."/>
            <person name="Adams A."/>
            <person name="Chen W.-J."/>
            <person name="Guiguen Y."/>
        </authorList>
    </citation>
    <scope>NUCLEOTIDE SEQUENCE</scope>
    <source>
        <tissue evidence="4">Blood</tissue>
    </source>
</reference>
<dbReference type="GO" id="GO:0005813">
    <property type="term" value="C:centrosome"/>
    <property type="evidence" value="ECO:0007669"/>
    <property type="project" value="TreeGrafter"/>
</dbReference>
<feature type="compositionally biased region" description="Basic and acidic residues" evidence="2">
    <location>
        <begin position="76"/>
        <end position="87"/>
    </location>
</feature>
<dbReference type="GO" id="GO:0060234">
    <property type="term" value="P:neuroblast delamination"/>
    <property type="evidence" value="ECO:0007669"/>
    <property type="project" value="TreeGrafter"/>
</dbReference>
<evidence type="ECO:0000259" key="3">
    <source>
        <dbReference type="Pfam" id="PF12443"/>
    </source>
</evidence>
<dbReference type="Proteomes" id="UP000829720">
    <property type="component" value="Unassembled WGS sequence"/>
</dbReference>
<comment type="caution">
    <text evidence="4">The sequence shown here is derived from an EMBL/GenBank/DDBJ whole genome shotgun (WGS) entry which is preliminary data.</text>
</comment>
<name>A0A8T3DTT9_9TELE</name>
<feature type="region of interest" description="Disordered" evidence="2">
    <location>
        <begin position="1113"/>
        <end position="1289"/>
    </location>
</feature>
<accession>A0A8T3DTT9</accession>
<gene>
    <name evidence="4" type="ORF">AGOR_G00050910</name>
</gene>
<feature type="region of interest" description="Disordered" evidence="2">
    <location>
        <begin position="762"/>
        <end position="782"/>
    </location>
</feature>
<dbReference type="PANTHER" id="PTHR21510">
    <property type="entry name" value="AKNA DOMAIN-CONTAINING PROTEIN"/>
    <property type="match status" value="1"/>
</dbReference>
<dbReference type="EMBL" id="JAERUA010000004">
    <property type="protein sequence ID" value="KAI1900533.1"/>
    <property type="molecule type" value="Genomic_DNA"/>
</dbReference>
<feature type="coiled-coil region" evidence="1">
    <location>
        <begin position="504"/>
        <end position="531"/>
    </location>
</feature>
<protein>
    <recommendedName>
        <fullName evidence="3">AKNA domain-containing protein</fullName>
    </recommendedName>
</protein>
<evidence type="ECO:0000256" key="2">
    <source>
        <dbReference type="SAM" id="MobiDB-lite"/>
    </source>
</evidence>
<feature type="region of interest" description="Disordered" evidence="2">
    <location>
        <begin position="666"/>
        <end position="686"/>
    </location>
</feature>
<feature type="compositionally biased region" description="Basic and acidic residues" evidence="2">
    <location>
        <begin position="128"/>
        <end position="139"/>
    </location>
</feature>
<dbReference type="OrthoDB" id="10035553at2759"/>
<feature type="compositionally biased region" description="Polar residues" evidence="2">
    <location>
        <begin position="340"/>
        <end position="355"/>
    </location>
</feature>
<keyword evidence="1" id="KW-0175">Coiled coil</keyword>
<feature type="region of interest" description="Disordered" evidence="2">
    <location>
        <begin position="707"/>
        <end position="728"/>
    </location>
</feature>
<sequence length="1422" mass="155979">MVGGQRWATDSGRPSSASSGGSGTSWEGDNGDFYSQMDENGIIGLNQAVEEGDLDGDGVSKEEGSPISHQDPPEDQSFHLRDLHDSESTGGHSDALLFCDLDEQYSDSQVSAEDVDNWLIHRLAARNRQLDMTEDKRQEEEEALRGFSDLGEHSDSPFWGAVGQEEERDCSPLEHCQDVLRVEKSAVERNNAEEEGNEGAALGDTLTAQPPSLSLHALPTLEGSEQSQGRSTSPPALQYLTTSPRFESKAYSESLCVAESCLESPCRPPSLTPKGSLLSQSEEETSHNWRGLNPSQLERPQSCSLQPKQELAQENGLEDKEEDDHEYEDEEVKGRRSEEATSLQHTPQLSQIPKPTYRNSQVLPSVASPCTHKARQFPSEPGLCLRERKGLRTPTRGSPQPRYCQDSSQYRKGQLNYPLPDFSKVEPRVRFPKGEYKPPKGRGCPHTKGPASERPLVFKSPADIVREVLLSSGEAPPCSLVPLAPPGCTVLQEFRSPQQASALVHQLQEDYNRLLTKYAEAENTIDRLRLEAKVNLYSDPPKPSHPDRYGTLHTGSKVITLTFPPAQGAELDLNAGRLEPVGIGRSPPAISTVACTSPRSLGRRFGEQLTEALSKQASRFHMQVDSFEELLRTGKLKPFEQLKALCCLAEGQDSLEKAYLGAREEHRLQQQQQQQRETGAFDPHREVEGEIFCSGMRLEELKDRVQPTVQVQPDGTSPPSPPPELITTGTPRASSLITRLESPLSPIRGGAEVFTGRAVISASSGSEGADKAERDEKLPSPQPWAPHYRHQHGEIGLSHLPCNTLNFEQLIFGRGDWPLDNATVKELPSGAAGIASGPRSTVWEADGKAVTQLAPAGPKEGVIDPPLGHSQQEPLPWTLMFPQQQGKEDGQDRFKPRGSSPASVGKCAVSKGQLSKPRGTLRRAPPQDGIVTPETDSGFVGSESSHLNLTASSSSQQVLTVSNSFPVGGGKGKMVSTRPHPSFASHRPTSPDCSSFALVDREVPPSAGKSREAPSSSPRLWPSRTTSEFGPESDRSQSSSDGEEEGQSVLYSQTANHQPHHQMSPPPADLRGCGSPFRVWDSSQLTDRQKAIQSLQAEMSRLREQLEGCLWRDEPSHPITAPPLAQEDLLQPQHSSTPHHRFTQYQEGERRLEGEGEEEEETEMEGGDEEEMIRKKANPRTRSSSVPHLREKLDITSESDYTQPTSKPQSSRQIPHSTVADWRRRTRSRRKGGGGTKPMTYRGPYTGQQYSTAVSGGHDEVNKKESQSHTRRRAAGGGNASHHSQPNSGHYPLCQGFSCYQEKNCPGISKHRSSGFTSQAGRPVRSTHRKNSVPDSVPLIPYVPLFPSVLYYSTPMSKATPTYSQPALLSMDGERGRKRQPGHTLLVDRHSLSSSLSQAIKAARHMRAVSGRMAHSLSTSLH</sequence>
<feature type="region of interest" description="Disordered" evidence="2">
    <location>
        <begin position="367"/>
        <end position="407"/>
    </location>
</feature>
<feature type="region of interest" description="Disordered" evidence="2">
    <location>
        <begin position="186"/>
        <end position="241"/>
    </location>
</feature>
<feature type="compositionally biased region" description="Low complexity" evidence="2">
    <location>
        <begin position="942"/>
        <end position="955"/>
    </location>
</feature>
<evidence type="ECO:0000313" key="4">
    <source>
        <dbReference type="EMBL" id="KAI1900533.1"/>
    </source>
</evidence>
<organism evidence="4 5">
    <name type="scientific">Albula goreensis</name>
    <dbReference type="NCBI Taxonomy" id="1534307"/>
    <lineage>
        <taxon>Eukaryota</taxon>
        <taxon>Metazoa</taxon>
        <taxon>Chordata</taxon>
        <taxon>Craniata</taxon>
        <taxon>Vertebrata</taxon>
        <taxon>Euteleostomi</taxon>
        <taxon>Actinopterygii</taxon>
        <taxon>Neopterygii</taxon>
        <taxon>Teleostei</taxon>
        <taxon>Albuliformes</taxon>
        <taxon>Albulidae</taxon>
        <taxon>Albula</taxon>
    </lineage>
</organism>
<feature type="compositionally biased region" description="Polar residues" evidence="2">
    <location>
        <begin position="223"/>
        <end position="241"/>
    </location>
</feature>
<feature type="region of interest" description="Disordered" evidence="2">
    <location>
        <begin position="264"/>
        <end position="355"/>
    </location>
</feature>
<dbReference type="GO" id="GO:0021849">
    <property type="term" value="P:neuroblast division in subventricular zone"/>
    <property type="evidence" value="ECO:0007669"/>
    <property type="project" value="TreeGrafter"/>
</dbReference>
<keyword evidence="5" id="KW-1185">Reference proteome</keyword>
<feature type="compositionally biased region" description="Acidic residues" evidence="2">
    <location>
        <begin position="319"/>
        <end position="331"/>
    </location>
</feature>
<feature type="compositionally biased region" description="Basic and acidic residues" evidence="2">
    <location>
        <begin position="768"/>
        <end position="778"/>
    </location>
</feature>
<dbReference type="PANTHER" id="PTHR21510:SF15">
    <property type="entry name" value="MICROTUBULE ORGANIZATION PROTEIN AKNA"/>
    <property type="match status" value="1"/>
</dbReference>
<feature type="compositionally biased region" description="Polar residues" evidence="2">
    <location>
        <begin position="293"/>
        <end position="307"/>
    </location>
</feature>
<feature type="compositionally biased region" description="Basic and acidic residues" evidence="2">
    <location>
        <begin position="1257"/>
        <end position="1268"/>
    </location>
</feature>
<feature type="compositionally biased region" description="Low complexity" evidence="2">
    <location>
        <begin position="11"/>
        <end position="28"/>
    </location>
</feature>
<feature type="region of interest" description="Disordered" evidence="2">
    <location>
        <begin position="1"/>
        <end position="94"/>
    </location>
</feature>
<dbReference type="InterPro" id="IPR022150">
    <property type="entry name" value="AKNA_dom"/>
</dbReference>
<evidence type="ECO:0000256" key="1">
    <source>
        <dbReference type="SAM" id="Coils"/>
    </source>
</evidence>
<feature type="region of interest" description="Disordered" evidence="2">
    <location>
        <begin position="126"/>
        <end position="170"/>
    </location>
</feature>
<feature type="compositionally biased region" description="Polar residues" evidence="2">
    <location>
        <begin position="1196"/>
        <end position="1216"/>
    </location>
</feature>
<dbReference type="GO" id="GO:0001837">
    <property type="term" value="P:epithelial to mesenchymal transition"/>
    <property type="evidence" value="ECO:0007669"/>
    <property type="project" value="TreeGrafter"/>
</dbReference>
<feature type="compositionally biased region" description="Polar residues" evidence="2">
    <location>
        <begin position="1013"/>
        <end position="1028"/>
    </location>
</feature>